<dbReference type="SUPFAM" id="SSF46785">
    <property type="entry name" value="Winged helix' DNA-binding domain"/>
    <property type="match status" value="1"/>
</dbReference>
<evidence type="ECO:0000313" key="6">
    <source>
        <dbReference type="EMBL" id="SLN74539.1"/>
    </source>
</evidence>
<dbReference type="GO" id="GO:0003677">
    <property type="term" value="F:DNA binding"/>
    <property type="evidence" value="ECO:0007669"/>
    <property type="project" value="UniProtKB-KW"/>
</dbReference>
<dbReference type="OrthoDB" id="9815174at2"/>
<evidence type="ECO:0000313" key="7">
    <source>
        <dbReference type="Proteomes" id="UP000193900"/>
    </source>
</evidence>
<dbReference type="InterPro" id="IPR005119">
    <property type="entry name" value="LysR_subst-bd"/>
</dbReference>
<dbReference type="AlphaFoldDB" id="A0A1Y5U1Z1"/>
<organism evidence="6 7">
    <name type="scientific">Roseisalinus antarcticus</name>
    <dbReference type="NCBI Taxonomy" id="254357"/>
    <lineage>
        <taxon>Bacteria</taxon>
        <taxon>Pseudomonadati</taxon>
        <taxon>Pseudomonadota</taxon>
        <taxon>Alphaproteobacteria</taxon>
        <taxon>Rhodobacterales</taxon>
        <taxon>Roseobacteraceae</taxon>
        <taxon>Roseisalinus</taxon>
    </lineage>
</organism>
<dbReference type="PANTHER" id="PTHR30346">
    <property type="entry name" value="TRANSCRIPTIONAL DUAL REGULATOR HCAR-RELATED"/>
    <property type="match status" value="1"/>
</dbReference>
<keyword evidence="7" id="KW-1185">Reference proteome</keyword>
<dbReference type="PRINTS" id="PR00039">
    <property type="entry name" value="HTHLYSR"/>
</dbReference>
<keyword evidence="2" id="KW-0805">Transcription regulation</keyword>
<dbReference type="Pfam" id="PF00126">
    <property type="entry name" value="HTH_1"/>
    <property type="match status" value="1"/>
</dbReference>
<dbReference type="RefSeq" id="WP_085880553.1">
    <property type="nucleotide sequence ID" value="NZ_FWFZ01000031.1"/>
</dbReference>
<dbReference type="CDD" id="cd05466">
    <property type="entry name" value="PBP2_LTTR_substrate"/>
    <property type="match status" value="1"/>
</dbReference>
<proteinExistence type="inferred from homology"/>
<dbReference type="EMBL" id="FWFZ01000031">
    <property type="protein sequence ID" value="SLN74539.1"/>
    <property type="molecule type" value="Genomic_DNA"/>
</dbReference>
<sequence length="294" mass="33392">MDIRRTRYFVALCETLNFSETARRLGLSQPALSKAVRKLEDEIGGTLIRREGTRTHLTHLGRLMQEQLKKVDETVQRAELTAQRLVNGETPQVQIAVMCTIGPTRFQAFLRQWCKENPGVEVVLRNADRDKINEMLISGFVDCALVGATLKDEPRFKYTELYGEDMVVGFGPDHRFNRQNTITLEQVTQELYLDRLNCEFRDTFIEETARQGLPVNFVARSERDDWIQTLAVAGVGVTILPVGSVIIEGLQTRPLSGQTLGRTVSLSVPYGREDTKYLRSILSAARQFNWKAEQ</sequence>
<accession>A0A1Y5U1Z1</accession>
<reference evidence="6 7" key="1">
    <citation type="submission" date="2017-03" db="EMBL/GenBank/DDBJ databases">
        <authorList>
            <person name="Afonso C.L."/>
            <person name="Miller P.J."/>
            <person name="Scott M.A."/>
            <person name="Spackman E."/>
            <person name="Goraichik I."/>
            <person name="Dimitrov K.M."/>
            <person name="Suarez D.L."/>
            <person name="Swayne D.E."/>
        </authorList>
    </citation>
    <scope>NUCLEOTIDE SEQUENCE [LARGE SCALE GENOMIC DNA]</scope>
    <source>
        <strain evidence="6 7">CECT 7023</strain>
    </source>
</reference>
<dbReference type="InterPro" id="IPR036390">
    <property type="entry name" value="WH_DNA-bd_sf"/>
</dbReference>
<evidence type="ECO:0000256" key="2">
    <source>
        <dbReference type="ARBA" id="ARBA00023015"/>
    </source>
</evidence>
<evidence type="ECO:0000259" key="5">
    <source>
        <dbReference type="PROSITE" id="PS50931"/>
    </source>
</evidence>
<dbReference type="PANTHER" id="PTHR30346:SF17">
    <property type="entry name" value="LYSR FAMILY TRANSCRIPTIONAL REGULATOR"/>
    <property type="match status" value="1"/>
</dbReference>
<evidence type="ECO:0000256" key="3">
    <source>
        <dbReference type="ARBA" id="ARBA00023125"/>
    </source>
</evidence>
<dbReference type="Gene3D" id="1.10.10.10">
    <property type="entry name" value="Winged helix-like DNA-binding domain superfamily/Winged helix DNA-binding domain"/>
    <property type="match status" value="1"/>
</dbReference>
<dbReference type="SUPFAM" id="SSF53850">
    <property type="entry name" value="Periplasmic binding protein-like II"/>
    <property type="match status" value="1"/>
</dbReference>
<dbReference type="PROSITE" id="PS50931">
    <property type="entry name" value="HTH_LYSR"/>
    <property type="match status" value="1"/>
</dbReference>
<dbReference type="Proteomes" id="UP000193900">
    <property type="component" value="Unassembled WGS sequence"/>
</dbReference>
<dbReference type="InterPro" id="IPR000847">
    <property type="entry name" value="LysR_HTH_N"/>
</dbReference>
<dbReference type="InterPro" id="IPR036388">
    <property type="entry name" value="WH-like_DNA-bd_sf"/>
</dbReference>
<dbReference type="GO" id="GO:0032993">
    <property type="term" value="C:protein-DNA complex"/>
    <property type="evidence" value="ECO:0007669"/>
    <property type="project" value="TreeGrafter"/>
</dbReference>
<evidence type="ECO:0000256" key="4">
    <source>
        <dbReference type="ARBA" id="ARBA00023163"/>
    </source>
</evidence>
<dbReference type="Pfam" id="PF03466">
    <property type="entry name" value="LysR_substrate"/>
    <property type="match status" value="1"/>
</dbReference>
<keyword evidence="3" id="KW-0238">DNA-binding</keyword>
<name>A0A1Y5U1Z1_9RHOB</name>
<dbReference type="GO" id="GO:0003700">
    <property type="term" value="F:DNA-binding transcription factor activity"/>
    <property type="evidence" value="ECO:0007669"/>
    <property type="project" value="InterPro"/>
</dbReference>
<gene>
    <name evidence="6" type="primary">oxyR_3</name>
    <name evidence="6" type="ORF">ROA7023_03806</name>
</gene>
<evidence type="ECO:0000256" key="1">
    <source>
        <dbReference type="ARBA" id="ARBA00009437"/>
    </source>
</evidence>
<protein>
    <submittedName>
        <fullName evidence="6">Hydrogen peroxide-inducible genes activator</fullName>
    </submittedName>
</protein>
<feature type="domain" description="HTH lysR-type" evidence="5">
    <location>
        <begin position="1"/>
        <end position="58"/>
    </location>
</feature>
<dbReference type="Gene3D" id="3.40.190.10">
    <property type="entry name" value="Periplasmic binding protein-like II"/>
    <property type="match status" value="2"/>
</dbReference>
<comment type="similarity">
    <text evidence="1">Belongs to the LysR transcriptional regulatory family.</text>
</comment>
<keyword evidence="4" id="KW-0804">Transcription</keyword>